<keyword evidence="4" id="KW-0969">Cilium</keyword>
<evidence type="ECO:0000313" key="10">
    <source>
        <dbReference type="Proteomes" id="UP000664303"/>
    </source>
</evidence>
<comment type="caution">
    <text evidence="9">The sequence shown here is derived from an EMBL/GenBank/DDBJ whole genome shotgun (WGS) entry which is preliminary data.</text>
</comment>
<keyword evidence="7" id="KW-0732">Signal</keyword>
<name>A0A939IPB4_9GAMM</name>
<feature type="signal peptide" evidence="7">
    <location>
        <begin position="1"/>
        <end position="21"/>
    </location>
</feature>
<dbReference type="InterPro" id="IPR053879">
    <property type="entry name" value="HYDIN_VesB_CFA65-like_Ig"/>
</dbReference>
<keyword evidence="3" id="KW-0963">Cytoplasm</keyword>
<dbReference type="EMBL" id="JAFKCZ010000019">
    <property type="protein sequence ID" value="MBN7798872.1"/>
    <property type="molecule type" value="Genomic_DNA"/>
</dbReference>
<feature type="transmembrane region" description="Helical" evidence="6">
    <location>
        <begin position="328"/>
        <end position="345"/>
    </location>
</feature>
<dbReference type="Proteomes" id="UP000664303">
    <property type="component" value="Unassembled WGS sequence"/>
</dbReference>
<accession>A0A939IPB4</accession>
<evidence type="ECO:0000256" key="6">
    <source>
        <dbReference type="SAM" id="Phobius"/>
    </source>
</evidence>
<keyword evidence="5" id="KW-0966">Cell projection</keyword>
<evidence type="ECO:0000313" key="9">
    <source>
        <dbReference type="EMBL" id="MBN7798872.1"/>
    </source>
</evidence>
<keyword evidence="6" id="KW-1133">Transmembrane helix</keyword>
<dbReference type="InterPro" id="IPR013783">
    <property type="entry name" value="Ig-like_fold"/>
</dbReference>
<keyword evidence="6" id="KW-0472">Membrane</keyword>
<feature type="domain" description="HYDIN/VesB/CFA65-like Ig-like" evidence="8">
    <location>
        <begin position="217"/>
        <end position="314"/>
    </location>
</feature>
<evidence type="ECO:0000256" key="4">
    <source>
        <dbReference type="ARBA" id="ARBA00023069"/>
    </source>
</evidence>
<evidence type="ECO:0000259" key="8">
    <source>
        <dbReference type="Pfam" id="PF22544"/>
    </source>
</evidence>
<dbReference type="AlphaFoldDB" id="A0A939IPB4"/>
<organism evidence="9 10">
    <name type="scientific">Parahaliea mediterranea</name>
    <dbReference type="NCBI Taxonomy" id="651086"/>
    <lineage>
        <taxon>Bacteria</taxon>
        <taxon>Pseudomonadati</taxon>
        <taxon>Pseudomonadota</taxon>
        <taxon>Gammaproteobacteria</taxon>
        <taxon>Cellvibrionales</taxon>
        <taxon>Halieaceae</taxon>
        <taxon>Parahaliea</taxon>
    </lineage>
</organism>
<dbReference type="GO" id="GO:0005737">
    <property type="term" value="C:cytoplasm"/>
    <property type="evidence" value="ECO:0007669"/>
    <property type="project" value="UniProtKB-SubCell"/>
</dbReference>
<keyword evidence="10" id="KW-1185">Reference proteome</keyword>
<evidence type="ECO:0000256" key="7">
    <source>
        <dbReference type="SAM" id="SignalP"/>
    </source>
</evidence>
<sequence>MRLARFLAFVGFLLFSQLSSALDAPPGLIPPGLNPGDEFYIIFAGSDTLDGAQSAATYAAYAATVKANDPDTNAISGWISLFGHDDTTLVTTSAFGGNTSQPIYNTNGDKVADNRAELFSDALDSAIGYDESGAANANNIWTGFLETGAAVGIGDDSLGGHDFVLDGCLVGNAGQADERWAASIATGGAGCTGANFGLYVLSPLLSVTAPLISIAPGSPNFGSHVIGSTSNEYTVTLSNSSTGTADWEISSIDAAVAPFAATGGTCGATPITIAIGDSCTLTYTFNPGAAGPASQNLVIASNALSSPDSLALQGVGLFPEPVPTLNQYAQLFLALVIIAVASVTVRRLV</sequence>
<proteinExistence type="predicted"/>
<evidence type="ECO:0000256" key="2">
    <source>
        <dbReference type="ARBA" id="ARBA00004496"/>
    </source>
</evidence>
<evidence type="ECO:0000256" key="5">
    <source>
        <dbReference type="ARBA" id="ARBA00023273"/>
    </source>
</evidence>
<feature type="chain" id="PRO_5037059253" evidence="7">
    <location>
        <begin position="22"/>
        <end position="349"/>
    </location>
</feature>
<dbReference type="Gene3D" id="2.60.40.10">
    <property type="entry name" value="Immunoglobulins"/>
    <property type="match status" value="1"/>
</dbReference>
<dbReference type="RefSeq" id="WP_206562316.1">
    <property type="nucleotide sequence ID" value="NZ_JAFKCZ010000019.1"/>
</dbReference>
<dbReference type="Pfam" id="PF22544">
    <property type="entry name" value="HYDIN_VesB_CFA65-like_Ig"/>
    <property type="match status" value="1"/>
</dbReference>
<evidence type="ECO:0000256" key="3">
    <source>
        <dbReference type="ARBA" id="ARBA00022490"/>
    </source>
</evidence>
<comment type="subcellular location">
    <subcellularLocation>
        <location evidence="1">Cell projection</location>
        <location evidence="1">Cilium</location>
    </subcellularLocation>
    <subcellularLocation>
        <location evidence="2">Cytoplasm</location>
    </subcellularLocation>
</comment>
<evidence type="ECO:0000256" key="1">
    <source>
        <dbReference type="ARBA" id="ARBA00004138"/>
    </source>
</evidence>
<protein>
    <submittedName>
        <fullName evidence="9">Choice-of-anchor D domain-containing protein</fullName>
    </submittedName>
</protein>
<dbReference type="NCBIfam" id="NF012200">
    <property type="entry name" value="choice_anch_D"/>
    <property type="match status" value="1"/>
</dbReference>
<reference evidence="9" key="1">
    <citation type="submission" date="2021-02" db="EMBL/GenBank/DDBJ databases">
        <title>PHA producing bacteria isolated from coastal sediment in Guangdong, Shenzhen.</title>
        <authorList>
            <person name="Zheng W."/>
            <person name="Yu S."/>
            <person name="Huang Y."/>
        </authorList>
    </citation>
    <scope>NUCLEOTIDE SEQUENCE</scope>
    <source>
        <strain evidence="9">TN14-10</strain>
    </source>
</reference>
<gene>
    <name evidence="9" type="ORF">JYP50_19900</name>
</gene>
<keyword evidence="6" id="KW-0812">Transmembrane</keyword>